<evidence type="ECO:0000256" key="2">
    <source>
        <dbReference type="ARBA" id="ARBA00022741"/>
    </source>
</evidence>
<gene>
    <name evidence="6" type="ORF">BAZSYMA_ACONTIG03644_4</name>
    <name evidence="5" type="ORF">BAZSYMB_SCAFFOLD00040_0</name>
</gene>
<dbReference type="GO" id="GO:0006808">
    <property type="term" value="P:regulation of nitrogen utilization"/>
    <property type="evidence" value="ECO:0007669"/>
    <property type="project" value="InterPro"/>
</dbReference>
<dbReference type="Proteomes" id="UP000198988">
    <property type="component" value="Unassembled WGS sequence"/>
</dbReference>
<sequence length="115" mass="12417">MKMVTAIIKPFKLDEVREALHEIGISGITATEVKGFGRQKGHTELYRGAEYTVDFLPKVKLEIAIGADQVDSVIGVISTAAKSDGEGKIGDGKIFVNNLEKVVRVRTGETDTDAL</sequence>
<dbReference type="Pfam" id="PF00543">
    <property type="entry name" value="P-II"/>
    <property type="match status" value="1"/>
</dbReference>
<dbReference type="STRING" id="235205.BAZSYMB_SCAFFOLD00040_0"/>
<evidence type="ECO:0000313" key="8">
    <source>
        <dbReference type="Proteomes" id="UP000198988"/>
    </source>
</evidence>
<dbReference type="InterPro" id="IPR002332">
    <property type="entry name" value="N-reg_PII_urydylation_site"/>
</dbReference>
<name>A0A1H6JIL2_9GAMM</name>
<reference evidence="7 8" key="1">
    <citation type="submission" date="2016-06" db="EMBL/GenBank/DDBJ databases">
        <authorList>
            <person name="Petersen J."/>
            <person name="Sayavedra L."/>
        </authorList>
    </citation>
    <scope>NUCLEOTIDE SEQUENCE [LARGE SCALE GENOMIC DNA]</scope>
    <source>
        <strain evidence="8">BazSymA</strain>
        <strain evidence="7">BazSymB</strain>
    </source>
</reference>
<dbReference type="PANTHER" id="PTHR30115:SF20">
    <property type="entry name" value="NITROGEN REGULATORY PROTEIN GLNK"/>
    <property type="match status" value="1"/>
</dbReference>
<dbReference type="InterPro" id="IPR011322">
    <property type="entry name" value="N-reg_PII-like_a/b"/>
</dbReference>
<feature type="modified residue" description="O-UMP-tyrosine" evidence="3">
    <location>
        <position position="51"/>
    </location>
</feature>
<dbReference type="PANTHER" id="PTHR30115">
    <property type="entry name" value="NITROGEN REGULATORY PROTEIN P-II"/>
    <property type="match status" value="1"/>
</dbReference>
<dbReference type="PIRSF" id="PIRSF039144">
    <property type="entry name" value="GlnB"/>
    <property type="match status" value="1"/>
</dbReference>
<reference evidence="5" key="2">
    <citation type="submission" date="2016-06" db="EMBL/GenBank/DDBJ databases">
        <authorList>
            <person name="Olsen C.W."/>
            <person name="Carey S."/>
            <person name="Hinshaw L."/>
            <person name="Karasin A.I."/>
        </authorList>
    </citation>
    <scope>NUCLEOTIDE SEQUENCE [LARGE SCALE GENOMIC DNA]</scope>
    <source>
        <strain evidence="6">BazSymA</strain>
        <strain evidence="5">BazSymB</strain>
    </source>
</reference>
<proteinExistence type="predicted"/>
<dbReference type="GO" id="GO:0030234">
    <property type="term" value="F:enzyme regulator activity"/>
    <property type="evidence" value="ECO:0007669"/>
    <property type="project" value="InterPro"/>
</dbReference>
<organism evidence="5 7">
    <name type="scientific">Bathymodiolus azoricus thioautotrophic gill symbiont</name>
    <dbReference type="NCBI Taxonomy" id="235205"/>
    <lineage>
        <taxon>Bacteria</taxon>
        <taxon>Pseudomonadati</taxon>
        <taxon>Pseudomonadota</taxon>
        <taxon>Gammaproteobacteria</taxon>
        <taxon>sulfur-oxidizing symbionts</taxon>
    </lineage>
</organism>
<dbReference type="AlphaFoldDB" id="A0A1H6JIL2"/>
<keyword evidence="2" id="KW-0547">Nucleotide-binding</keyword>
<evidence type="ECO:0000256" key="4">
    <source>
        <dbReference type="PIRSR" id="PIRSR602187-50"/>
    </source>
</evidence>
<dbReference type="PRINTS" id="PR00340">
    <property type="entry name" value="PIIGLNB"/>
</dbReference>
<dbReference type="PROSITE" id="PS00496">
    <property type="entry name" value="PII_GLNB_UMP"/>
    <property type="match status" value="1"/>
</dbReference>
<dbReference type="OrthoDB" id="9802729at2"/>
<evidence type="ECO:0000256" key="3">
    <source>
        <dbReference type="PIRSR" id="PIRSR039144-50"/>
    </source>
</evidence>
<evidence type="ECO:0000256" key="1">
    <source>
        <dbReference type="ARBA" id="ARBA00022553"/>
    </source>
</evidence>
<dbReference type="InterPro" id="IPR015867">
    <property type="entry name" value="N-reg_PII/ATP_PRibTrfase_C"/>
</dbReference>
<dbReference type="FunFam" id="3.30.70.120:FF:000001">
    <property type="entry name" value="Nitrogen regulatory protein P-II"/>
    <property type="match status" value="1"/>
</dbReference>
<dbReference type="GO" id="GO:0005829">
    <property type="term" value="C:cytosol"/>
    <property type="evidence" value="ECO:0007669"/>
    <property type="project" value="TreeGrafter"/>
</dbReference>
<evidence type="ECO:0000313" key="6">
    <source>
        <dbReference type="EMBL" id="SEH61454.1"/>
    </source>
</evidence>
<dbReference type="EMBL" id="CVUD02000038">
    <property type="protein sequence ID" value="SEH60281.1"/>
    <property type="molecule type" value="Genomic_DNA"/>
</dbReference>
<dbReference type="Proteomes" id="UP000198559">
    <property type="component" value="Unassembled WGS sequence"/>
</dbReference>
<evidence type="ECO:0000313" key="7">
    <source>
        <dbReference type="Proteomes" id="UP000198559"/>
    </source>
</evidence>
<accession>A0A1H6JIL2</accession>
<dbReference type="RefSeq" id="WP_090714596.1">
    <property type="nucleotide sequence ID" value="NZ_CAESAP020000393.1"/>
</dbReference>
<dbReference type="Gene3D" id="3.30.70.120">
    <property type="match status" value="1"/>
</dbReference>
<dbReference type="SMART" id="SM00938">
    <property type="entry name" value="P-II"/>
    <property type="match status" value="1"/>
</dbReference>
<keyword evidence="1 4" id="KW-0597">Phosphoprotein</keyword>
<evidence type="ECO:0000313" key="5">
    <source>
        <dbReference type="EMBL" id="SEH60281.1"/>
    </source>
</evidence>
<dbReference type="GO" id="GO:0005524">
    <property type="term" value="F:ATP binding"/>
    <property type="evidence" value="ECO:0007669"/>
    <property type="project" value="TreeGrafter"/>
</dbReference>
<dbReference type="SUPFAM" id="SSF54913">
    <property type="entry name" value="GlnB-like"/>
    <property type="match status" value="1"/>
</dbReference>
<dbReference type="EMBL" id="CDSC02000044">
    <property type="protein sequence ID" value="SEH61454.1"/>
    <property type="molecule type" value="Genomic_DNA"/>
</dbReference>
<dbReference type="PROSITE" id="PS51343">
    <property type="entry name" value="PII_GLNB_DOM"/>
    <property type="match status" value="1"/>
</dbReference>
<protein>
    <submittedName>
        <fullName evidence="5">Nitrogen regulatory protein P-II 1</fullName>
    </submittedName>
</protein>
<dbReference type="InterPro" id="IPR002187">
    <property type="entry name" value="N-reg_PII"/>
</dbReference>